<dbReference type="SUPFAM" id="SSF57997">
    <property type="entry name" value="Tropomyosin"/>
    <property type="match status" value="1"/>
</dbReference>
<organism evidence="2 3">
    <name type="scientific">Sporolactobacillus nakayamae</name>
    <dbReference type="NCBI Taxonomy" id="269670"/>
    <lineage>
        <taxon>Bacteria</taxon>
        <taxon>Bacillati</taxon>
        <taxon>Bacillota</taxon>
        <taxon>Bacilli</taxon>
        <taxon>Bacillales</taxon>
        <taxon>Sporolactobacillaceae</taxon>
        <taxon>Sporolactobacillus</taxon>
    </lineage>
</organism>
<sequence>MNEELQLILTEMRHGFKEINQKFEAIDQRFEAVDQKFDGMNERLDRIERKVDGIQKQVVKNSEAITNLNGKVDKQATILTTLSVRSIAHEGEIRNLKQAR</sequence>
<dbReference type="Gene3D" id="3.90.20.10">
    <property type="match status" value="1"/>
</dbReference>
<evidence type="ECO:0000313" key="2">
    <source>
        <dbReference type="EMBL" id="SFG79623.1"/>
    </source>
</evidence>
<feature type="coiled-coil region" evidence="1">
    <location>
        <begin position="30"/>
        <end position="57"/>
    </location>
</feature>
<dbReference type="Proteomes" id="UP000198752">
    <property type="component" value="Unassembled WGS sequence"/>
</dbReference>
<keyword evidence="3" id="KW-1185">Reference proteome</keyword>
<dbReference type="EMBL" id="FOOY01000022">
    <property type="protein sequence ID" value="SFG79623.1"/>
    <property type="molecule type" value="Genomic_DNA"/>
</dbReference>
<dbReference type="RefSeq" id="WP_093674008.1">
    <property type="nucleotide sequence ID" value="NZ_FOOY01000022.1"/>
</dbReference>
<dbReference type="STRING" id="269670.SAMN02982927_02804"/>
<evidence type="ECO:0000313" key="3">
    <source>
        <dbReference type="Proteomes" id="UP000198752"/>
    </source>
</evidence>
<accession>A0A1I2URC6</accession>
<dbReference type="AlphaFoldDB" id="A0A1I2URC6"/>
<reference evidence="3" key="1">
    <citation type="submission" date="2016-10" db="EMBL/GenBank/DDBJ databases">
        <authorList>
            <person name="Varghese N."/>
            <person name="Submissions S."/>
        </authorList>
    </citation>
    <scope>NUCLEOTIDE SEQUENCE [LARGE SCALE GENOMIC DNA]</scope>
    <source>
        <strain evidence="3">ATCC 700379</strain>
    </source>
</reference>
<evidence type="ECO:0008006" key="4">
    <source>
        <dbReference type="Google" id="ProtNLM"/>
    </source>
</evidence>
<keyword evidence="1" id="KW-0175">Coiled coil</keyword>
<dbReference type="OrthoDB" id="2989985at2"/>
<gene>
    <name evidence="2" type="ORF">SAMN02982927_02804</name>
</gene>
<evidence type="ECO:0000256" key="1">
    <source>
        <dbReference type="SAM" id="Coils"/>
    </source>
</evidence>
<protein>
    <recommendedName>
        <fullName evidence="4">t-SNARE coiled-coil homology domain-containing protein</fullName>
    </recommendedName>
</protein>
<proteinExistence type="predicted"/>
<name>A0A1I2URC6_9BACL</name>